<comment type="similarity">
    <text evidence="1 2">Belongs to the OprB family.</text>
</comment>
<dbReference type="Proteomes" id="UP001521209">
    <property type="component" value="Unassembled WGS sequence"/>
</dbReference>
<dbReference type="InterPro" id="IPR038673">
    <property type="entry name" value="OprB_sf"/>
</dbReference>
<sequence length="467" mass="49841">MLFKFQKESYHMTKTHGGYSRTAPSIALALCCMAPCIALARTGAQRAAGTSPLQTVAAAEQSLHNSGIDITGYYQGTLYANVGGGLKRTNVYFSDLAFGANFDLAKLAGIPGAQIDFSIDSRFGGFPQGVNDLTGSSVGFLSGAGPDNRARLTELTFSQKLAGGAFSYVLGRTTLANYFGTSSLYCQFESSLCSNLVPFNWSADSNEPFYPIAVWAGEIEIDPTQRTYMKLGVSESNPSQYGGGGFPWNNGWSFKNATGAFVPVEFGYTTETDGSKMPGRYDAGFYYDSSNFADARYNATGGRLAFTGGSPARDGAQSVVYLQAEQVLWRAGAAKGARRLWGFAAGQFAVEGHAPVASYYQLGAVMQGTFPGRPHDTAGISAAYYVFNQRVTGSLNDVIAANGGTGHMSNTEAVFEVNYGIALEHGITLEPYIDLTLNPDQFLFDVPSPNPNIRHALAVGTRLNFGL</sequence>
<evidence type="ECO:0000313" key="3">
    <source>
        <dbReference type="EMBL" id="MCF3947972.1"/>
    </source>
</evidence>
<dbReference type="Pfam" id="PF04966">
    <property type="entry name" value="OprB"/>
    <property type="match status" value="1"/>
</dbReference>
<name>A0ABS9DYY9_9PROT</name>
<gene>
    <name evidence="3" type="ORF">L2A60_14930</name>
</gene>
<dbReference type="RefSeq" id="WP_235705267.1">
    <property type="nucleotide sequence ID" value="NZ_JAKGBZ010000035.1"/>
</dbReference>
<comment type="caution">
    <text evidence="3">The sequence shown here is derived from an EMBL/GenBank/DDBJ whole genome shotgun (WGS) entry which is preliminary data.</text>
</comment>
<dbReference type="InterPro" id="IPR052932">
    <property type="entry name" value="OprB_Porin"/>
</dbReference>
<dbReference type="InterPro" id="IPR007049">
    <property type="entry name" value="Carb-sel_porin_OprB"/>
</dbReference>
<dbReference type="Gene3D" id="2.40.160.180">
    <property type="entry name" value="Carbohydrate-selective porin OprB"/>
    <property type="match status" value="1"/>
</dbReference>
<evidence type="ECO:0000256" key="2">
    <source>
        <dbReference type="RuleBase" id="RU363072"/>
    </source>
</evidence>
<feature type="chain" id="PRO_5045007730" evidence="2">
    <location>
        <begin position="41"/>
        <end position="467"/>
    </location>
</feature>
<dbReference type="EMBL" id="JAKGBZ010000035">
    <property type="protein sequence ID" value="MCF3947972.1"/>
    <property type="molecule type" value="Genomic_DNA"/>
</dbReference>
<keyword evidence="2" id="KW-0732">Signal</keyword>
<reference evidence="3 4" key="1">
    <citation type="submission" date="2022-01" db="EMBL/GenBank/DDBJ databases">
        <authorList>
            <person name="Won M."/>
            <person name="Kim S.-J."/>
            <person name="Kwon S.-W."/>
        </authorList>
    </citation>
    <scope>NUCLEOTIDE SEQUENCE [LARGE SCALE GENOMIC DNA]</scope>
    <source>
        <strain evidence="3 4">KCTC 23505</strain>
    </source>
</reference>
<feature type="signal peptide" evidence="2">
    <location>
        <begin position="1"/>
        <end position="40"/>
    </location>
</feature>
<proteinExistence type="inferred from homology"/>
<keyword evidence="4" id="KW-1185">Reference proteome</keyword>
<protein>
    <submittedName>
        <fullName evidence="3">Carbohydrate porin</fullName>
    </submittedName>
</protein>
<accession>A0ABS9DYY9</accession>
<organism evidence="3 4">
    <name type="scientific">Acidiphilium iwatense</name>
    <dbReference type="NCBI Taxonomy" id="768198"/>
    <lineage>
        <taxon>Bacteria</taxon>
        <taxon>Pseudomonadati</taxon>
        <taxon>Pseudomonadota</taxon>
        <taxon>Alphaproteobacteria</taxon>
        <taxon>Acetobacterales</taxon>
        <taxon>Acidocellaceae</taxon>
        <taxon>Acidiphilium</taxon>
    </lineage>
</organism>
<dbReference type="PANTHER" id="PTHR37944">
    <property type="entry name" value="PORIN B"/>
    <property type="match status" value="1"/>
</dbReference>
<evidence type="ECO:0000256" key="1">
    <source>
        <dbReference type="ARBA" id="ARBA00008769"/>
    </source>
</evidence>
<evidence type="ECO:0000313" key="4">
    <source>
        <dbReference type="Proteomes" id="UP001521209"/>
    </source>
</evidence>
<dbReference type="PANTHER" id="PTHR37944:SF1">
    <property type="entry name" value="PORIN B"/>
    <property type="match status" value="1"/>
</dbReference>